<keyword evidence="2" id="KW-1185">Reference proteome</keyword>
<comment type="caution">
    <text evidence="1">The sequence shown here is derived from an EMBL/GenBank/DDBJ whole genome shotgun (WGS) entry which is preliminary data.</text>
</comment>
<accession>A0ABP9YR35</accession>
<protein>
    <submittedName>
        <fullName evidence="1">Uncharacterized protein</fullName>
    </submittedName>
</protein>
<dbReference type="EMBL" id="BAABUK010000004">
    <property type="protein sequence ID" value="GAA5809311.1"/>
    <property type="molecule type" value="Genomic_DNA"/>
</dbReference>
<reference evidence="1 2" key="1">
    <citation type="submission" date="2024-04" db="EMBL/GenBank/DDBJ databases">
        <title>genome sequences of Mucor flavus KT1a and Helicostylum pulchrum KT1b strains isolated from the surface of a dry-aged beef.</title>
        <authorList>
            <person name="Toyotome T."/>
            <person name="Hosono M."/>
            <person name="Torimaru M."/>
            <person name="Fukuda K."/>
            <person name="Mikami N."/>
        </authorList>
    </citation>
    <scope>NUCLEOTIDE SEQUENCE [LARGE SCALE GENOMIC DNA]</scope>
    <source>
        <strain evidence="1 2">KT1a</strain>
    </source>
</reference>
<proteinExistence type="predicted"/>
<evidence type="ECO:0000313" key="2">
    <source>
        <dbReference type="Proteomes" id="UP001473302"/>
    </source>
</evidence>
<dbReference type="Proteomes" id="UP001473302">
    <property type="component" value="Unassembled WGS sequence"/>
</dbReference>
<organism evidence="1 2">
    <name type="scientific">Mucor flavus</name>
    <dbReference type="NCBI Taxonomy" id="439312"/>
    <lineage>
        <taxon>Eukaryota</taxon>
        <taxon>Fungi</taxon>
        <taxon>Fungi incertae sedis</taxon>
        <taxon>Mucoromycota</taxon>
        <taxon>Mucoromycotina</taxon>
        <taxon>Mucoromycetes</taxon>
        <taxon>Mucorales</taxon>
        <taxon>Mucorineae</taxon>
        <taxon>Mucoraceae</taxon>
        <taxon>Mucor</taxon>
    </lineage>
</organism>
<evidence type="ECO:0000313" key="1">
    <source>
        <dbReference type="EMBL" id="GAA5809311.1"/>
    </source>
</evidence>
<gene>
    <name evidence="1" type="ORF">MFLAVUS_002718</name>
</gene>
<name>A0ABP9YR35_9FUNG</name>
<sequence length="212" mass="24039">MFDDVPALDVVRSEAMSISSADRNNSNKTIGSVAPIERKQIGYKYDFLISDTASEHEESQEYGAGKVSIKYQKKKGTKMLREGSVELPKLLKDMLDRLILKKKDFSKLRSFEVVHSGLTMQFITADRPSRYITRITRGKELTIATNVDKFGSEVLPAVVLIWQLKQQILNIRSIVISSKNNGEQKNSQWLKTCLENNDNFIIPTTSNSTEYV</sequence>